<gene>
    <name evidence="4" type="ORF">DesfrDRAFT_0356</name>
</gene>
<dbReference type="AlphaFoldDB" id="E1JRV7"/>
<keyword evidence="2" id="KW-0732">Signal</keyword>
<proteinExistence type="predicted"/>
<reference evidence="4 5" key="1">
    <citation type="submission" date="2010-08" db="EMBL/GenBank/DDBJ databases">
        <title>The draft genome of Desulfovibrio fructosovorans JJ.</title>
        <authorList>
            <consortium name="US DOE Joint Genome Institute (JGI-PGF)"/>
            <person name="Lucas S."/>
            <person name="Copeland A."/>
            <person name="Lapidus A."/>
            <person name="Cheng J.-F."/>
            <person name="Bruce D."/>
            <person name="Goodwin L."/>
            <person name="Pitluck S."/>
            <person name="Land M.L."/>
            <person name="Hauser L."/>
            <person name="Chang Y.-J."/>
            <person name="Jeffries C."/>
            <person name="Wall J.D."/>
            <person name="Stahl D.A."/>
            <person name="Arkin A.P."/>
            <person name="Dehal P."/>
            <person name="Stolyar S.M."/>
            <person name="Hazen T.C."/>
            <person name="Woyke T.J."/>
        </authorList>
    </citation>
    <scope>NUCLEOTIDE SEQUENCE [LARGE SCALE GENOMIC DNA]</scope>
    <source>
        <strain evidence="4 5">JJ</strain>
    </source>
</reference>
<dbReference type="EMBL" id="AECZ01000002">
    <property type="protein sequence ID" value="EFL52726.1"/>
    <property type="molecule type" value="Genomic_DNA"/>
</dbReference>
<feature type="chain" id="PRO_5003148019" evidence="2">
    <location>
        <begin position="20"/>
        <end position="119"/>
    </location>
</feature>
<dbReference type="PROSITE" id="PS51257">
    <property type="entry name" value="PROKAR_LIPOPROTEIN"/>
    <property type="match status" value="1"/>
</dbReference>
<evidence type="ECO:0000259" key="3">
    <source>
        <dbReference type="Pfam" id="PF05036"/>
    </source>
</evidence>
<dbReference type="SUPFAM" id="SSF110997">
    <property type="entry name" value="Sporulation related repeat"/>
    <property type="match status" value="1"/>
</dbReference>
<dbReference type="Gene3D" id="3.30.70.1070">
    <property type="entry name" value="Sporulation related repeat"/>
    <property type="match status" value="1"/>
</dbReference>
<keyword evidence="5" id="KW-1185">Reference proteome</keyword>
<organism evidence="4 5">
    <name type="scientific">Solidesulfovibrio fructosivorans JJ]</name>
    <dbReference type="NCBI Taxonomy" id="596151"/>
    <lineage>
        <taxon>Bacteria</taxon>
        <taxon>Pseudomonadati</taxon>
        <taxon>Thermodesulfobacteriota</taxon>
        <taxon>Desulfovibrionia</taxon>
        <taxon>Desulfovibrionales</taxon>
        <taxon>Desulfovibrionaceae</taxon>
        <taxon>Solidesulfovibrio</taxon>
    </lineage>
</organism>
<dbReference type="eggNOG" id="ENOG5031GI4">
    <property type="taxonomic scope" value="Bacteria"/>
</dbReference>
<protein>
    <submittedName>
        <fullName evidence="4">Sporulation domain protein</fullName>
    </submittedName>
</protein>
<accession>E1JRV7</accession>
<feature type="region of interest" description="Disordered" evidence="1">
    <location>
        <begin position="100"/>
        <end position="119"/>
    </location>
</feature>
<dbReference type="STRING" id="596151.DesfrDRAFT_0356"/>
<evidence type="ECO:0000313" key="5">
    <source>
        <dbReference type="Proteomes" id="UP000006250"/>
    </source>
</evidence>
<evidence type="ECO:0000313" key="4">
    <source>
        <dbReference type="EMBL" id="EFL52726.1"/>
    </source>
</evidence>
<feature type="domain" description="SPOR" evidence="3">
    <location>
        <begin position="33"/>
        <end position="80"/>
    </location>
</feature>
<evidence type="ECO:0000256" key="2">
    <source>
        <dbReference type="SAM" id="SignalP"/>
    </source>
</evidence>
<feature type="signal peptide" evidence="2">
    <location>
        <begin position="1"/>
        <end position="19"/>
    </location>
</feature>
<dbReference type="RefSeq" id="WP_005990527.1">
    <property type="nucleotide sequence ID" value="NZ_AECZ01000002.1"/>
</dbReference>
<comment type="caution">
    <text evidence="4">The sequence shown here is derived from an EMBL/GenBank/DDBJ whole genome shotgun (WGS) entry which is preliminary data.</text>
</comment>
<name>E1JRV7_SOLFR</name>
<dbReference type="Proteomes" id="UP000006250">
    <property type="component" value="Unassembled WGS sequence"/>
</dbReference>
<dbReference type="InterPro" id="IPR007730">
    <property type="entry name" value="SPOR-like_dom"/>
</dbReference>
<dbReference type="InterPro" id="IPR036680">
    <property type="entry name" value="SPOR-like_sf"/>
</dbReference>
<dbReference type="Pfam" id="PF05036">
    <property type="entry name" value="SPOR"/>
    <property type="match status" value="1"/>
</dbReference>
<sequence length="119" mass="13229" precursor="true">MLRILVLTALILASTLSGCGDETVYDWQRPHDTYQVGSFSKYQNAEALKSKLQKNGFDCRIETDIKNGQFFLNVLVDVYNKTPDTLPRLEQISGVKPYLRGPKTGETAKPAAPIPGKDI</sequence>
<evidence type="ECO:0000256" key="1">
    <source>
        <dbReference type="SAM" id="MobiDB-lite"/>
    </source>
</evidence>
<dbReference type="GO" id="GO:0042834">
    <property type="term" value="F:peptidoglycan binding"/>
    <property type="evidence" value="ECO:0007669"/>
    <property type="project" value="InterPro"/>
</dbReference>